<keyword evidence="5 7" id="KW-0472">Membrane</keyword>
<comment type="subcellular location">
    <subcellularLocation>
        <location evidence="1">Membrane</location>
    </subcellularLocation>
</comment>
<comment type="similarity">
    <text evidence="2">Belongs to the UPF0057 (PMP3) family.</text>
</comment>
<sequence length="154" mass="17224">MVLTQGGLALGIIAIFIPPLVVLLRAGCGANLLINIVLLFLGWIPAVLHAWFIIIDRPSARDRLHERKFDRADHMRHSAGGGRGGRGRSRSRSRSVDTRKSGPHRRSYDHYPPPHHAQPHYGYHHPSYSHPPPYPTDPYYGQQTGYAPAPHGSY</sequence>
<dbReference type="AlphaFoldDB" id="A0A3M6Y4H5"/>
<feature type="compositionally biased region" description="Low complexity" evidence="6">
    <location>
        <begin position="119"/>
        <end position="128"/>
    </location>
</feature>
<organism evidence="8 9">
    <name type="scientific">Hortaea werneckii</name>
    <name type="common">Black yeast</name>
    <name type="synonym">Cladosporium werneckii</name>
    <dbReference type="NCBI Taxonomy" id="91943"/>
    <lineage>
        <taxon>Eukaryota</taxon>
        <taxon>Fungi</taxon>
        <taxon>Dikarya</taxon>
        <taxon>Ascomycota</taxon>
        <taxon>Pezizomycotina</taxon>
        <taxon>Dothideomycetes</taxon>
        <taxon>Dothideomycetidae</taxon>
        <taxon>Mycosphaerellales</taxon>
        <taxon>Teratosphaeriaceae</taxon>
        <taxon>Hortaea</taxon>
    </lineage>
</organism>
<dbReference type="InterPro" id="IPR000612">
    <property type="entry name" value="PMP3"/>
</dbReference>
<dbReference type="Proteomes" id="UP000282582">
    <property type="component" value="Unassembled WGS sequence"/>
</dbReference>
<dbReference type="EMBL" id="QWIK01001089">
    <property type="protein sequence ID" value="RMX97706.1"/>
    <property type="molecule type" value="Genomic_DNA"/>
</dbReference>
<keyword evidence="3 7" id="KW-0812">Transmembrane</keyword>
<evidence type="ECO:0008006" key="10">
    <source>
        <dbReference type="Google" id="ProtNLM"/>
    </source>
</evidence>
<evidence type="ECO:0000256" key="3">
    <source>
        <dbReference type="ARBA" id="ARBA00022692"/>
    </source>
</evidence>
<dbReference type="GO" id="GO:0016020">
    <property type="term" value="C:membrane"/>
    <property type="evidence" value="ECO:0007669"/>
    <property type="project" value="UniProtKB-SubCell"/>
</dbReference>
<dbReference type="PANTHER" id="PTHR21659">
    <property type="entry name" value="HYDROPHOBIC PROTEIN RCI2 LOW TEMPERATURE AND SALT RESPONSIVE PROTEIN LTI6 -RELATED"/>
    <property type="match status" value="1"/>
</dbReference>
<accession>A0A3M6Y4H5</accession>
<dbReference type="Pfam" id="PF01679">
    <property type="entry name" value="Pmp3"/>
    <property type="match status" value="1"/>
</dbReference>
<reference evidence="8 9" key="1">
    <citation type="journal article" date="2018" name="BMC Genomics">
        <title>Genomic evidence for intraspecific hybridization in a clonal and extremely halotolerant yeast.</title>
        <authorList>
            <person name="Gostincar C."/>
            <person name="Stajich J.E."/>
            <person name="Zupancic J."/>
            <person name="Zalar P."/>
            <person name="Gunde-Cimerman N."/>
        </authorList>
    </citation>
    <scope>NUCLEOTIDE SEQUENCE [LARGE SCALE GENOMIC DNA]</scope>
    <source>
        <strain evidence="8 9">EXF-6654</strain>
    </source>
</reference>
<comment type="caution">
    <text evidence="8">The sequence shown here is derived from an EMBL/GenBank/DDBJ whole genome shotgun (WGS) entry which is preliminary data.</text>
</comment>
<evidence type="ECO:0000256" key="5">
    <source>
        <dbReference type="ARBA" id="ARBA00023136"/>
    </source>
</evidence>
<evidence type="ECO:0000256" key="7">
    <source>
        <dbReference type="SAM" id="Phobius"/>
    </source>
</evidence>
<dbReference type="VEuPathDB" id="FungiDB:BTJ68_11894"/>
<evidence type="ECO:0000256" key="4">
    <source>
        <dbReference type="ARBA" id="ARBA00022989"/>
    </source>
</evidence>
<evidence type="ECO:0000256" key="6">
    <source>
        <dbReference type="SAM" id="MobiDB-lite"/>
    </source>
</evidence>
<dbReference type="PANTHER" id="PTHR21659:SF112">
    <property type="entry name" value="PROTEIN SNA2-RELATED"/>
    <property type="match status" value="1"/>
</dbReference>
<gene>
    <name evidence="8" type="ORF">D0868_10496</name>
</gene>
<proteinExistence type="inferred from homology"/>
<evidence type="ECO:0000313" key="8">
    <source>
        <dbReference type="EMBL" id="RMX97706.1"/>
    </source>
</evidence>
<evidence type="ECO:0000256" key="2">
    <source>
        <dbReference type="ARBA" id="ARBA00009530"/>
    </source>
</evidence>
<feature type="transmembrane region" description="Helical" evidence="7">
    <location>
        <begin position="32"/>
        <end position="54"/>
    </location>
</feature>
<evidence type="ECO:0000313" key="9">
    <source>
        <dbReference type="Proteomes" id="UP000282582"/>
    </source>
</evidence>
<evidence type="ECO:0000256" key="1">
    <source>
        <dbReference type="ARBA" id="ARBA00004370"/>
    </source>
</evidence>
<feature type="region of interest" description="Disordered" evidence="6">
    <location>
        <begin position="68"/>
        <end position="154"/>
    </location>
</feature>
<keyword evidence="4 7" id="KW-1133">Transmembrane helix</keyword>
<protein>
    <recommendedName>
        <fullName evidence="10">Stress response RCI peptide</fullName>
    </recommendedName>
</protein>
<feature type="transmembrane region" description="Helical" evidence="7">
    <location>
        <begin position="7"/>
        <end position="26"/>
    </location>
</feature>
<name>A0A3M6Y4H5_HORWE</name>
<dbReference type="PROSITE" id="PS01309">
    <property type="entry name" value="UPF0057"/>
    <property type="match status" value="1"/>
</dbReference>